<sequence length="38" mass="4456">MIINSIETHELALKKLSELEENYENNKIAFGVLFDLIY</sequence>
<organism evidence="1 2">
    <name type="scientific">Moritella viscosa</name>
    <dbReference type="NCBI Taxonomy" id="80854"/>
    <lineage>
        <taxon>Bacteria</taxon>
        <taxon>Pseudomonadati</taxon>
        <taxon>Pseudomonadota</taxon>
        <taxon>Gammaproteobacteria</taxon>
        <taxon>Alteromonadales</taxon>
        <taxon>Moritellaceae</taxon>
        <taxon>Moritella</taxon>
    </lineage>
</organism>
<gene>
    <name evidence="1" type="ORF">NVI5450_1396</name>
</gene>
<reference evidence="1 2" key="1">
    <citation type="submission" date="2016-11" db="EMBL/GenBank/DDBJ databases">
        <authorList>
            <person name="Jaros S."/>
            <person name="Januszkiewicz K."/>
            <person name="Wedrychowicz H."/>
        </authorList>
    </citation>
    <scope>NUCLEOTIDE SEQUENCE [LARGE SCALE GENOMIC DNA]</scope>
    <source>
        <strain evidence="1">NVI 5450</strain>
    </source>
</reference>
<dbReference type="EMBL" id="FPLD01000044">
    <property type="protein sequence ID" value="SGY92777.1"/>
    <property type="molecule type" value="Genomic_DNA"/>
</dbReference>
<dbReference type="AlphaFoldDB" id="A0A1L0AWA6"/>
<accession>A0A1L0AWA6</accession>
<name>A0A1L0AWA6_9GAMM</name>
<proteinExistence type="predicted"/>
<evidence type="ECO:0000313" key="2">
    <source>
        <dbReference type="Proteomes" id="UP000183794"/>
    </source>
</evidence>
<protein>
    <submittedName>
        <fullName evidence="1">Uncharacterized protein</fullName>
    </submittedName>
</protein>
<dbReference type="Proteomes" id="UP000183794">
    <property type="component" value="Unassembled WGS sequence"/>
</dbReference>
<evidence type="ECO:0000313" key="1">
    <source>
        <dbReference type="EMBL" id="SGY92777.1"/>
    </source>
</evidence>